<feature type="active site" description="Acyl-thioester intermediate" evidence="6">
    <location>
        <position position="168"/>
    </location>
</feature>
<dbReference type="SUPFAM" id="SSF55681">
    <property type="entry name" value="Class II aaRS and biotin synthetases"/>
    <property type="match status" value="1"/>
</dbReference>
<feature type="site" description="Lowers pKa of active site Cys" evidence="8">
    <location>
        <position position="134"/>
    </location>
</feature>
<feature type="domain" description="BPL/LPL catalytic" evidence="9">
    <location>
        <begin position="29"/>
        <end position="205"/>
    </location>
</feature>
<evidence type="ECO:0000256" key="6">
    <source>
        <dbReference type="PIRSR" id="PIRSR016262-1"/>
    </source>
</evidence>
<proteinExistence type="inferred from homology"/>
<dbReference type="Pfam" id="PF21948">
    <property type="entry name" value="LplA-B_cat"/>
    <property type="match status" value="1"/>
</dbReference>
<evidence type="ECO:0000256" key="2">
    <source>
        <dbReference type="ARBA" id="ARBA00022679"/>
    </source>
</evidence>
<accession>A0A5C0UI18</accession>
<evidence type="ECO:0000256" key="1">
    <source>
        <dbReference type="ARBA" id="ARBA00004821"/>
    </source>
</evidence>
<dbReference type="PIRSF" id="PIRSF016262">
    <property type="entry name" value="LPLase"/>
    <property type="match status" value="1"/>
</dbReference>
<keyword evidence="11" id="KW-1185">Reference proteome</keyword>
<dbReference type="PROSITE" id="PS51733">
    <property type="entry name" value="BPL_LPL_CATALYTIC"/>
    <property type="match status" value="1"/>
</dbReference>
<dbReference type="InterPro" id="IPR004143">
    <property type="entry name" value="BPL_LPL_catalytic"/>
</dbReference>
<dbReference type="RefSeq" id="WP_148951778.1">
    <property type="nucleotide sequence ID" value="NZ_CP043312.1"/>
</dbReference>
<dbReference type="CDD" id="cd16444">
    <property type="entry name" value="LipB"/>
    <property type="match status" value="1"/>
</dbReference>
<dbReference type="InterPro" id="IPR000544">
    <property type="entry name" value="Octanoyltransferase"/>
</dbReference>
<comment type="function">
    <text evidence="4 5">Catalyzes the transfer of endogenously produced octanoic acid from octanoyl-acyl-carrier-protein onto the lipoyl domains of lipoate-dependent enzymes. Lipoyl-ACP can also act as a substrate although octanoyl-ACP is likely to be the physiological substrate.</text>
</comment>
<evidence type="ECO:0000256" key="3">
    <source>
        <dbReference type="ARBA" id="ARBA00023315"/>
    </source>
</evidence>
<evidence type="ECO:0000256" key="8">
    <source>
        <dbReference type="PIRSR" id="PIRSR016262-3"/>
    </source>
</evidence>
<dbReference type="KEGG" id="snay:FZC37_00470"/>
<sequence>MKWKILSTQIQYTEFLKQMQQYAIDVAEQMQEETIFLLEHQHVYTAPVFSATTTRHNGIPCVTTDRGGKITYHGPGQRVIYPIIDLLKRQMNIKCYIFALQKWVIDTLSKLGIDACNHKDNIGIWVKQNLTEYKIASIGLRVKKGVVYHGCAVNVRNDLTYFKHIAACGEDSTRCVSCLSLGINISLHEFDSALLQTFNNFEQTL</sequence>
<dbReference type="AlphaFoldDB" id="A0A5C0UI18"/>
<feature type="binding site" evidence="7">
    <location>
        <begin position="150"/>
        <end position="152"/>
    </location>
    <ligand>
        <name>substrate</name>
    </ligand>
</feature>
<evidence type="ECO:0000313" key="11">
    <source>
        <dbReference type="Proteomes" id="UP000323844"/>
    </source>
</evidence>
<evidence type="ECO:0000313" key="10">
    <source>
        <dbReference type="EMBL" id="QEK39417.1"/>
    </source>
</evidence>
<dbReference type="InterPro" id="IPR020605">
    <property type="entry name" value="Octanoyltransferase_CS"/>
</dbReference>
<name>A0A5C0UI18_9RICK</name>
<evidence type="ECO:0000259" key="9">
    <source>
        <dbReference type="PROSITE" id="PS51733"/>
    </source>
</evidence>
<dbReference type="UniPathway" id="UPA00538">
    <property type="reaction ID" value="UER00592"/>
</dbReference>
<evidence type="ECO:0000256" key="7">
    <source>
        <dbReference type="PIRSR" id="PIRSR016262-2"/>
    </source>
</evidence>
<comment type="pathway">
    <text evidence="1 5">Protein modification; protein lipoylation via endogenous pathway; protein N(6)-(lipoyl)lysine from octanoyl-[acyl-carrier-protein]: step 1/2.</text>
</comment>
<keyword evidence="2 5" id="KW-0808">Transferase</keyword>
<dbReference type="PANTHER" id="PTHR10993:SF7">
    <property type="entry name" value="LIPOYLTRANSFERASE 2, MITOCHONDRIAL-RELATED"/>
    <property type="match status" value="1"/>
</dbReference>
<dbReference type="OrthoDB" id="9787061at2"/>
<dbReference type="GO" id="GO:0033819">
    <property type="term" value="F:lipoyl(octanoyl) transferase activity"/>
    <property type="evidence" value="ECO:0007669"/>
    <property type="project" value="UniProtKB-EC"/>
</dbReference>
<dbReference type="PANTHER" id="PTHR10993">
    <property type="entry name" value="OCTANOYLTRANSFERASE"/>
    <property type="match status" value="1"/>
</dbReference>
<dbReference type="GO" id="GO:0009249">
    <property type="term" value="P:protein lipoylation"/>
    <property type="evidence" value="ECO:0007669"/>
    <property type="project" value="InterPro"/>
</dbReference>
<dbReference type="PROSITE" id="PS01313">
    <property type="entry name" value="LIPB"/>
    <property type="match status" value="1"/>
</dbReference>
<dbReference type="InterPro" id="IPR045864">
    <property type="entry name" value="aa-tRNA-synth_II/BPL/LPL"/>
</dbReference>
<evidence type="ECO:0000256" key="5">
    <source>
        <dbReference type="PIRNR" id="PIRNR016262"/>
    </source>
</evidence>
<protein>
    <recommendedName>
        <fullName evidence="5">Octanoyltransferase</fullName>
        <ecNumber evidence="5">2.3.1.181</ecNumber>
    </recommendedName>
</protein>
<dbReference type="Proteomes" id="UP000323844">
    <property type="component" value="Chromosome"/>
</dbReference>
<gene>
    <name evidence="10" type="primary">lipB</name>
    <name evidence="10" type="ORF">FZC37_00470</name>
</gene>
<evidence type="ECO:0000256" key="4">
    <source>
        <dbReference type="ARBA" id="ARBA00024732"/>
    </source>
</evidence>
<dbReference type="Gene3D" id="3.30.930.10">
    <property type="entry name" value="Bira Bifunctional Protein, Domain 2"/>
    <property type="match status" value="1"/>
</dbReference>
<feature type="binding site" evidence="7">
    <location>
        <begin position="137"/>
        <end position="139"/>
    </location>
    <ligand>
        <name>substrate</name>
    </ligand>
</feature>
<dbReference type="EMBL" id="CP043312">
    <property type="protein sequence ID" value="QEK39417.1"/>
    <property type="molecule type" value="Genomic_DNA"/>
</dbReference>
<feature type="binding site" evidence="7">
    <location>
        <begin position="66"/>
        <end position="73"/>
    </location>
    <ligand>
        <name>substrate</name>
    </ligand>
</feature>
<keyword evidence="3 5" id="KW-0012">Acyltransferase</keyword>
<reference evidence="10 11" key="1">
    <citation type="submission" date="2019-08" db="EMBL/GenBank/DDBJ databases">
        <title>Highly reduced genomes of protist endosymbionts show evolutionary convergence.</title>
        <authorList>
            <person name="George E."/>
            <person name="Husnik F."/>
            <person name="Tashyreva D."/>
            <person name="Prokopchuk G."/>
            <person name="Horak A."/>
            <person name="Kwong W.K."/>
            <person name="Lukes J."/>
            <person name="Keeling P.J."/>
        </authorList>
    </citation>
    <scope>NUCLEOTIDE SEQUENCE [LARGE SCALE GENOMIC DNA]</scope>
    <source>
        <strain evidence="10">1621</strain>
    </source>
</reference>
<organism evidence="10 11">
    <name type="scientific">Candidatus Sneabacter namystus</name>
    <dbReference type="NCBI Taxonomy" id="2601646"/>
    <lineage>
        <taxon>Bacteria</taxon>
        <taxon>Pseudomonadati</taxon>
        <taxon>Pseudomonadota</taxon>
        <taxon>Alphaproteobacteria</taxon>
        <taxon>Rickettsiales</taxon>
        <taxon>Rickettsiaceae</taxon>
        <taxon>Rickettsieae</taxon>
        <taxon>Candidatus Sneabacter</taxon>
    </lineage>
</organism>
<dbReference type="NCBIfam" id="TIGR00214">
    <property type="entry name" value="lipB"/>
    <property type="match status" value="1"/>
</dbReference>
<dbReference type="EC" id="2.3.1.181" evidence="5"/>
<comment type="catalytic activity">
    <reaction evidence="5">
        <text>octanoyl-[ACP] + L-lysyl-[protein] = N(6)-octanoyl-L-lysyl-[protein] + holo-[ACP] + H(+)</text>
        <dbReference type="Rhea" id="RHEA:17665"/>
        <dbReference type="Rhea" id="RHEA-COMP:9636"/>
        <dbReference type="Rhea" id="RHEA-COMP:9685"/>
        <dbReference type="Rhea" id="RHEA-COMP:9752"/>
        <dbReference type="Rhea" id="RHEA-COMP:9928"/>
        <dbReference type="ChEBI" id="CHEBI:15378"/>
        <dbReference type="ChEBI" id="CHEBI:29969"/>
        <dbReference type="ChEBI" id="CHEBI:64479"/>
        <dbReference type="ChEBI" id="CHEBI:78463"/>
        <dbReference type="ChEBI" id="CHEBI:78809"/>
        <dbReference type="EC" id="2.3.1.181"/>
    </reaction>
</comment>
<comment type="similarity">
    <text evidence="5">Belongs to the LipB family.</text>
</comment>